<comment type="similarity">
    <text evidence="1">Belongs to the bacterial solute-binding protein ModA family.</text>
</comment>
<dbReference type="Proteomes" id="UP000064912">
    <property type="component" value="Chromosome"/>
</dbReference>
<gene>
    <name evidence="6" type="ORF">NHU_02612</name>
</gene>
<name>A0A0D6B4M8_RHOSU</name>
<dbReference type="GO" id="GO:0015689">
    <property type="term" value="P:molybdate ion transport"/>
    <property type="evidence" value="ECO:0007669"/>
    <property type="project" value="InterPro"/>
</dbReference>
<evidence type="ECO:0000256" key="5">
    <source>
        <dbReference type="SAM" id="SignalP"/>
    </source>
</evidence>
<dbReference type="EMBL" id="AP014800">
    <property type="protein sequence ID" value="BAQ69760.1"/>
    <property type="molecule type" value="Genomic_DNA"/>
</dbReference>
<organism evidence="6 7">
    <name type="scientific">Rhodovulum sulfidophilum</name>
    <name type="common">Rhodobacter sulfidophilus</name>
    <dbReference type="NCBI Taxonomy" id="35806"/>
    <lineage>
        <taxon>Bacteria</taxon>
        <taxon>Pseudomonadati</taxon>
        <taxon>Pseudomonadota</taxon>
        <taxon>Alphaproteobacteria</taxon>
        <taxon>Rhodobacterales</taxon>
        <taxon>Paracoccaceae</taxon>
        <taxon>Rhodovulum</taxon>
    </lineage>
</organism>
<feature type="signal peptide" evidence="5">
    <location>
        <begin position="1"/>
        <end position="21"/>
    </location>
</feature>
<dbReference type="GO" id="GO:0046872">
    <property type="term" value="F:metal ion binding"/>
    <property type="evidence" value="ECO:0007669"/>
    <property type="project" value="UniProtKB-KW"/>
</dbReference>
<evidence type="ECO:0000256" key="2">
    <source>
        <dbReference type="ARBA" id="ARBA00022723"/>
    </source>
</evidence>
<evidence type="ECO:0000313" key="7">
    <source>
        <dbReference type="Proteomes" id="UP000064912"/>
    </source>
</evidence>
<keyword evidence="2 4" id="KW-0479">Metal-binding</keyword>
<feature type="chain" id="PRO_5002301404" evidence="5">
    <location>
        <begin position="22"/>
        <end position="247"/>
    </location>
</feature>
<dbReference type="PANTHER" id="PTHR30632:SF0">
    <property type="entry name" value="SULFATE-BINDING PROTEIN"/>
    <property type="match status" value="1"/>
</dbReference>
<keyword evidence="3 5" id="KW-0732">Signal</keyword>
<proteinExistence type="inferred from homology"/>
<dbReference type="NCBIfam" id="TIGR01256">
    <property type="entry name" value="modA"/>
    <property type="match status" value="1"/>
</dbReference>
<protein>
    <submittedName>
        <fullName evidence="6">Molybdenum ABC-transporter, periplasmic substrate-binding protein</fullName>
    </submittedName>
</protein>
<dbReference type="PANTHER" id="PTHR30632">
    <property type="entry name" value="MOLYBDATE-BINDING PERIPLASMIC PROTEIN"/>
    <property type="match status" value="1"/>
</dbReference>
<sequence>MRLSIAFAPILGLGLSAAAPAETLHVYSGAGLRPAVEPLAEAFEARTGAELAIEYAGTGQILARARTTGRGDVFIAGTRFFSDQLEAEGRISGVVALGIHGAAIGVSKAAATKVADIADLGRPGLRLALGDPQAMALGRTADEIMARCGDPEAIRANTVVRATTLQQLAMYVATGDVDAAIMARSAALPHGERIALVPIPAECYTAEEITAGLLDSAEEPELATAFIALLASPEGRAAFEAAGFGAE</sequence>
<dbReference type="KEGG" id="rsu:NHU_02612"/>
<dbReference type="Gene3D" id="3.40.190.10">
    <property type="entry name" value="Periplasmic binding protein-like II"/>
    <property type="match status" value="2"/>
</dbReference>
<accession>A0A0D6B4M8</accession>
<dbReference type="GO" id="GO:0030973">
    <property type="term" value="F:molybdate ion binding"/>
    <property type="evidence" value="ECO:0007669"/>
    <property type="project" value="TreeGrafter"/>
</dbReference>
<dbReference type="Pfam" id="PF13531">
    <property type="entry name" value="SBP_bac_11"/>
    <property type="match status" value="1"/>
</dbReference>
<dbReference type="SUPFAM" id="SSF53850">
    <property type="entry name" value="Periplasmic binding protein-like II"/>
    <property type="match status" value="1"/>
</dbReference>
<dbReference type="AlphaFoldDB" id="A0A0D6B4M8"/>
<dbReference type="PIRSF" id="PIRSF004846">
    <property type="entry name" value="ModA"/>
    <property type="match status" value="1"/>
</dbReference>
<evidence type="ECO:0000256" key="1">
    <source>
        <dbReference type="ARBA" id="ARBA00009175"/>
    </source>
</evidence>
<keyword evidence="4" id="KW-0500">Molybdenum</keyword>
<evidence type="ECO:0000256" key="3">
    <source>
        <dbReference type="ARBA" id="ARBA00022729"/>
    </source>
</evidence>
<reference evidence="6 7" key="1">
    <citation type="submission" date="2015-02" db="EMBL/GenBank/DDBJ databases">
        <title>Genome sequene of Rhodovulum sulfidophilum DSM 2351.</title>
        <authorList>
            <person name="Nagao N."/>
        </authorList>
    </citation>
    <scope>NUCLEOTIDE SEQUENCE [LARGE SCALE GENOMIC DNA]</scope>
    <source>
        <strain evidence="6 7">DSM 2351</strain>
    </source>
</reference>
<dbReference type="PATRIC" id="fig|35806.4.peg.2690"/>
<feature type="binding site" evidence="4">
    <location>
        <position position="58"/>
    </location>
    <ligand>
        <name>molybdate</name>
        <dbReference type="ChEBI" id="CHEBI:36264"/>
    </ligand>
</feature>
<evidence type="ECO:0000256" key="4">
    <source>
        <dbReference type="PIRSR" id="PIRSR004846-1"/>
    </source>
</evidence>
<dbReference type="InterPro" id="IPR005950">
    <property type="entry name" value="ModA"/>
</dbReference>
<dbReference type="eggNOG" id="COG0725">
    <property type="taxonomic scope" value="Bacteria"/>
</dbReference>
<evidence type="ECO:0000313" key="6">
    <source>
        <dbReference type="EMBL" id="BAQ69760.1"/>
    </source>
</evidence>
<dbReference type="InterPro" id="IPR050682">
    <property type="entry name" value="ModA/WtpA"/>
</dbReference>